<dbReference type="AlphaFoldDB" id="A0A9E2L217"/>
<evidence type="ECO:0000313" key="2">
    <source>
        <dbReference type="EMBL" id="MBU3850239.1"/>
    </source>
</evidence>
<reference evidence="2" key="2">
    <citation type="submission" date="2021-04" db="EMBL/GenBank/DDBJ databases">
        <authorList>
            <person name="Gilroy R."/>
        </authorList>
    </citation>
    <scope>NUCLEOTIDE SEQUENCE</scope>
    <source>
        <strain evidence="2">Gambia15-2214</strain>
    </source>
</reference>
<dbReference type="Pfam" id="PF00583">
    <property type="entry name" value="Acetyltransf_1"/>
    <property type="match status" value="1"/>
</dbReference>
<reference evidence="2" key="1">
    <citation type="journal article" date="2021" name="PeerJ">
        <title>Extensive microbial diversity within the chicken gut microbiome revealed by metagenomics and culture.</title>
        <authorList>
            <person name="Gilroy R."/>
            <person name="Ravi A."/>
            <person name="Getino M."/>
            <person name="Pursley I."/>
            <person name="Horton D.L."/>
            <person name="Alikhan N.F."/>
            <person name="Baker D."/>
            <person name="Gharbi K."/>
            <person name="Hall N."/>
            <person name="Watson M."/>
            <person name="Adriaenssens E.M."/>
            <person name="Foster-Nyarko E."/>
            <person name="Jarju S."/>
            <person name="Secka A."/>
            <person name="Antonio M."/>
            <person name="Oren A."/>
            <person name="Chaudhuri R.R."/>
            <person name="La Ragione R."/>
            <person name="Hildebrand F."/>
            <person name="Pallen M.J."/>
        </authorList>
    </citation>
    <scope>NUCLEOTIDE SEQUENCE</scope>
    <source>
        <strain evidence="2">Gambia15-2214</strain>
    </source>
</reference>
<dbReference type="InterPro" id="IPR050276">
    <property type="entry name" value="MshD_Acetyltransferase"/>
</dbReference>
<protein>
    <submittedName>
        <fullName evidence="2">GNAT family N-acetyltransferase</fullName>
    </submittedName>
</protein>
<dbReference type="PANTHER" id="PTHR43617:SF30">
    <property type="entry name" value="HISTONE ACETYLTRANSFERASE"/>
    <property type="match status" value="1"/>
</dbReference>
<dbReference type="PROSITE" id="PS51186">
    <property type="entry name" value="GNAT"/>
    <property type="match status" value="1"/>
</dbReference>
<dbReference type="InterPro" id="IPR000182">
    <property type="entry name" value="GNAT_dom"/>
</dbReference>
<gene>
    <name evidence="2" type="ORF">IAA16_06710</name>
</gene>
<dbReference type="InterPro" id="IPR016181">
    <property type="entry name" value="Acyl_CoA_acyltransferase"/>
</dbReference>
<dbReference type="Proteomes" id="UP000823914">
    <property type="component" value="Unassembled WGS sequence"/>
</dbReference>
<sequence length="134" mass="15443">MGICSFGKSRSADFPDWNEIYSIYILPGYTGQGFGEALLGFALAELKKTECAGIYLWVFKENYSARHFYEKYDFISTEEFSSCTLDETAVPEIKYVYKKQEDSRKNILNIILQKYTTPSVTLFISARFLTSCRN</sequence>
<evidence type="ECO:0000313" key="3">
    <source>
        <dbReference type="Proteomes" id="UP000823914"/>
    </source>
</evidence>
<dbReference type="Gene3D" id="3.40.630.30">
    <property type="match status" value="1"/>
</dbReference>
<evidence type="ECO:0000259" key="1">
    <source>
        <dbReference type="PROSITE" id="PS51186"/>
    </source>
</evidence>
<comment type="caution">
    <text evidence="2">The sequence shown here is derived from an EMBL/GenBank/DDBJ whole genome shotgun (WGS) entry which is preliminary data.</text>
</comment>
<organism evidence="2 3">
    <name type="scientific">Candidatus Treponema excrementipullorum</name>
    <dbReference type="NCBI Taxonomy" id="2838768"/>
    <lineage>
        <taxon>Bacteria</taxon>
        <taxon>Pseudomonadati</taxon>
        <taxon>Spirochaetota</taxon>
        <taxon>Spirochaetia</taxon>
        <taxon>Spirochaetales</taxon>
        <taxon>Treponemataceae</taxon>
        <taxon>Treponema</taxon>
    </lineage>
</organism>
<accession>A0A9E2L217</accession>
<name>A0A9E2L217_9SPIR</name>
<dbReference type="SUPFAM" id="SSF55729">
    <property type="entry name" value="Acyl-CoA N-acyltransferases (Nat)"/>
    <property type="match status" value="1"/>
</dbReference>
<dbReference type="CDD" id="cd04301">
    <property type="entry name" value="NAT_SF"/>
    <property type="match status" value="1"/>
</dbReference>
<dbReference type="PANTHER" id="PTHR43617">
    <property type="entry name" value="L-AMINO ACID N-ACETYLTRANSFERASE"/>
    <property type="match status" value="1"/>
</dbReference>
<feature type="domain" description="N-acetyltransferase" evidence="1">
    <location>
        <begin position="1"/>
        <end position="97"/>
    </location>
</feature>
<dbReference type="EMBL" id="JAHLFV010000159">
    <property type="protein sequence ID" value="MBU3850239.1"/>
    <property type="molecule type" value="Genomic_DNA"/>
</dbReference>
<proteinExistence type="predicted"/>
<dbReference type="GO" id="GO:0016747">
    <property type="term" value="F:acyltransferase activity, transferring groups other than amino-acyl groups"/>
    <property type="evidence" value="ECO:0007669"/>
    <property type="project" value="InterPro"/>
</dbReference>